<accession>A0A0R1WPH8</accession>
<evidence type="ECO:0000313" key="3">
    <source>
        <dbReference type="Proteomes" id="UP000051054"/>
    </source>
</evidence>
<proteinExistence type="predicted"/>
<dbReference type="InterPro" id="IPR051396">
    <property type="entry name" value="Bact_Antivir_Def_Nuclease"/>
</dbReference>
<dbReference type="Proteomes" id="UP000051054">
    <property type="component" value="Unassembled WGS sequence"/>
</dbReference>
<feature type="domain" description="ATPase AAA-type core" evidence="1">
    <location>
        <begin position="46"/>
        <end position="327"/>
    </location>
</feature>
<dbReference type="InterPro" id="IPR027417">
    <property type="entry name" value="P-loop_NTPase"/>
</dbReference>
<sequence length="376" mass="43846">MAMLRSVTVSGFKNFSNKMTFDLTAGNYSFNDEGITENGRLVKNAIVYGKNGSGKSNLGLAIMDIITHLTDKQVNYDDYSNKYYVNLESDFTAAEFRYEFEFESGNLVYVCKKKNYDDVIFEEILINKRIVLQYDREKNYKFVDLKGTESLNLNYDNPSLSLTKYVFANTGLDPEYSENKVFLDFKKFVNSMLSFTFVESSHYQGFTNGSDSMIKIIIERNKVQEFQDFLKTVGINYDLFVKEVDGEKKIYARFPSGREVDIFSIMSKGTKSLVLFYNWYLHFEDEVRFVFIDEFDANYHNDTSRKIVELLKKLKNTQSILTTHNTYNMSTEILRPDCLFVVQDNQVNSIQNETDRELRKAHNLEKMYRAGAFDDK</sequence>
<dbReference type="GO" id="GO:0005524">
    <property type="term" value="F:ATP binding"/>
    <property type="evidence" value="ECO:0007669"/>
    <property type="project" value="InterPro"/>
</dbReference>
<organism evidence="2 3">
    <name type="scientific">Ligilactobacillus hayakitensis DSM 18933 = JCM 14209</name>
    <dbReference type="NCBI Taxonomy" id="1423755"/>
    <lineage>
        <taxon>Bacteria</taxon>
        <taxon>Bacillati</taxon>
        <taxon>Bacillota</taxon>
        <taxon>Bacilli</taxon>
        <taxon>Lactobacillales</taxon>
        <taxon>Lactobacillaceae</taxon>
        <taxon>Ligilactobacillus</taxon>
    </lineage>
</organism>
<dbReference type="Pfam" id="PF13304">
    <property type="entry name" value="AAA_21"/>
    <property type="match status" value="1"/>
</dbReference>
<dbReference type="PANTHER" id="PTHR43581:SF4">
    <property type="entry name" value="ATP_GTP PHOSPHATASE"/>
    <property type="match status" value="1"/>
</dbReference>
<dbReference type="PATRIC" id="fig|1423755.3.peg.273"/>
<dbReference type="GO" id="GO:0016887">
    <property type="term" value="F:ATP hydrolysis activity"/>
    <property type="evidence" value="ECO:0007669"/>
    <property type="project" value="InterPro"/>
</dbReference>
<dbReference type="PANTHER" id="PTHR43581">
    <property type="entry name" value="ATP/GTP PHOSPHATASE"/>
    <property type="match status" value="1"/>
</dbReference>
<protein>
    <recommendedName>
        <fullName evidence="1">ATPase AAA-type core domain-containing protein</fullName>
    </recommendedName>
</protein>
<dbReference type="STRING" id="1423755.FC40_GL000252"/>
<gene>
    <name evidence="2" type="ORF">FC40_GL000252</name>
</gene>
<dbReference type="InterPro" id="IPR003959">
    <property type="entry name" value="ATPase_AAA_core"/>
</dbReference>
<dbReference type="eggNOG" id="COG1106">
    <property type="taxonomic scope" value="Bacteria"/>
</dbReference>
<dbReference type="EMBL" id="AZGD01000057">
    <property type="protein sequence ID" value="KRM19325.1"/>
    <property type="molecule type" value="Genomic_DNA"/>
</dbReference>
<dbReference type="AlphaFoldDB" id="A0A0R1WPH8"/>
<comment type="caution">
    <text evidence="2">The sequence shown here is derived from an EMBL/GenBank/DDBJ whole genome shotgun (WGS) entry which is preliminary data.</text>
</comment>
<reference evidence="2 3" key="1">
    <citation type="journal article" date="2015" name="Genome Announc.">
        <title>Expanding the biotechnology potential of lactobacilli through comparative genomics of 213 strains and associated genera.</title>
        <authorList>
            <person name="Sun Z."/>
            <person name="Harris H.M."/>
            <person name="McCann A."/>
            <person name="Guo C."/>
            <person name="Argimon S."/>
            <person name="Zhang W."/>
            <person name="Yang X."/>
            <person name="Jeffery I.B."/>
            <person name="Cooney J.C."/>
            <person name="Kagawa T.F."/>
            <person name="Liu W."/>
            <person name="Song Y."/>
            <person name="Salvetti E."/>
            <person name="Wrobel A."/>
            <person name="Rasinkangas P."/>
            <person name="Parkhill J."/>
            <person name="Rea M.C."/>
            <person name="O'Sullivan O."/>
            <person name="Ritari J."/>
            <person name="Douillard F.P."/>
            <person name="Paul Ross R."/>
            <person name="Yang R."/>
            <person name="Briner A.E."/>
            <person name="Felis G.E."/>
            <person name="de Vos W.M."/>
            <person name="Barrangou R."/>
            <person name="Klaenhammer T.R."/>
            <person name="Caufield P.W."/>
            <person name="Cui Y."/>
            <person name="Zhang H."/>
            <person name="O'Toole P.W."/>
        </authorList>
    </citation>
    <scope>NUCLEOTIDE SEQUENCE [LARGE SCALE GENOMIC DNA]</scope>
    <source>
        <strain evidence="2 3">DSM 18933</strain>
    </source>
</reference>
<dbReference type="Gene3D" id="3.40.50.300">
    <property type="entry name" value="P-loop containing nucleotide triphosphate hydrolases"/>
    <property type="match status" value="1"/>
</dbReference>
<name>A0A0R1WPH8_9LACO</name>
<evidence type="ECO:0000259" key="1">
    <source>
        <dbReference type="Pfam" id="PF13304"/>
    </source>
</evidence>
<evidence type="ECO:0000313" key="2">
    <source>
        <dbReference type="EMBL" id="KRM19325.1"/>
    </source>
</evidence>
<dbReference type="SUPFAM" id="SSF52540">
    <property type="entry name" value="P-loop containing nucleoside triphosphate hydrolases"/>
    <property type="match status" value="1"/>
</dbReference>
<keyword evidence="3" id="KW-1185">Reference proteome</keyword>